<organism evidence="2 3">
    <name type="scientific">Nocardiopsis rhodophaea</name>
    <dbReference type="NCBI Taxonomy" id="280238"/>
    <lineage>
        <taxon>Bacteria</taxon>
        <taxon>Bacillati</taxon>
        <taxon>Actinomycetota</taxon>
        <taxon>Actinomycetes</taxon>
        <taxon>Streptosporangiales</taxon>
        <taxon>Nocardiopsidaceae</taxon>
        <taxon>Nocardiopsis</taxon>
    </lineage>
</organism>
<comment type="caution">
    <text evidence="2">The sequence shown here is derived from an EMBL/GenBank/DDBJ whole genome shotgun (WGS) entry which is preliminary data.</text>
</comment>
<accession>A0ABN2S7E1</accession>
<protein>
    <recommendedName>
        <fullName evidence="1">Helix-turn-helix domain-containing protein</fullName>
    </recommendedName>
</protein>
<dbReference type="RefSeq" id="WP_344159613.1">
    <property type="nucleotide sequence ID" value="NZ_BAAAPC010000001.1"/>
</dbReference>
<gene>
    <name evidence="2" type="ORF">GCM10009799_03030</name>
</gene>
<dbReference type="InterPro" id="IPR041657">
    <property type="entry name" value="HTH_17"/>
</dbReference>
<evidence type="ECO:0000259" key="1">
    <source>
        <dbReference type="Pfam" id="PF12728"/>
    </source>
</evidence>
<sequence length="74" mass="8325">MTATTPEVTTPVKVPERKLYTLDEAAALLNLKRTKTFAELKAGRLKSVTVGRRRFIPADYLDDYVDLLKREASA</sequence>
<proteinExistence type="predicted"/>
<evidence type="ECO:0000313" key="3">
    <source>
        <dbReference type="Proteomes" id="UP001501585"/>
    </source>
</evidence>
<dbReference type="InterPro" id="IPR010093">
    <property type="entry name" value="SinI_DNA-bd"/>
</dbReference>
<dbReference type="Pfam" id="PF12728">
    <property type="entry name" value="HTH_17"/>
    <property type="match status" value="1"/>
</dbReference>
<keyword evidence="3" id="KW-1185">Reference proteome</keyword>
<dbReference type="Proteomes" id="UP001501585">
    <property type="component" value="Unassembled WGS sequence"/>
</dbReference>
<dbReference type="NCBIfam" id="TIGR01764">
    <property type="entry name" value="excise"/>
    <property type="match status" value="1"/>
</dbReference>
<feature type="domain" description="Helix-turn-helix" evidence="1">
    <location>
        <begin position="19"/>
        <end position="65"/>
    </location>
</feature>
<evidence type="ECO:0000313" key="2">
    <source>
        <dbReference type="EMBL" id="GAA1981334.1"/>
    </source>
</evidence>
<dbReference type="EMBL" id="BAAAPC010000001">
    <property type="protein sequence ID" value="GAA1981334.1"/>
    <property type="molecule type" value="Genomic_DNA"/>
</dbReference>
<reference evidence="2 3" key="1">
    <citation type="journal article" date="2019" name="Int. J. Syst. Evol. Microbiol.">
        <title>The Global Catalogue of Microorganisms (GCM) 10K type strain sequencing project: providing services to taxonomists for standard genome sequencing and annotation.</title>
        <authorList>
            <consortium name="The Broad Institute Genomics Platform"/>
            <consortium name="The Broad Institute Genome Sequencing Center for Infectious Disease"/>
            <person name="Wu L."/>
            <person name="Ma J."/>
        </authorList>
    </citation>
    <scope>NUCLEOTIDE SEQUENCE [LARGE SCALE GENOMIC DNA]</scope>
    <source>
        <strain evidence="2 3">JCM 15313</strain>
    </source>
</reference>
<name>A0ABN2S7E1_9ACTN</name>